<dbReference type="AlphaFoldDB" id="A0AA89B0E4"/>
<organism evidence="1 2">
    <name type="scientific">Escallonia herrerae</name>
    <dbReference type="NCBI Taxonomy" id="1293975"/>
    <lineage>
        <taxon>Eukaryota</taxon>
        <taxon>Viridiplantae</taxon>
        <taxon>Streptophyta</taxon>
        <taxon>Embryophyta</taxon>
        <taxon>Tracheophyta</taxon>
        <taxon>Spermatophyta</taxon>
        <taxon>Magnoliopsida</taxon>
        <taxon>eudicotyledons</taxon>
        <taxon>Gunneridae</taxon>
        <taxon>Pentapetalae</taxon>
        <taxon>asterids</taxon>
        <taxon>campanulids</taxon>
        <taxon>Escalloniales</taxon>
        <taxon>Escalloniaceae</taxon>
        <taxon>Escallonia</taxon>
    </lineage>
</organism>
<accession>A0AA89B0E4</accession>
<evidence type="ECO:0000313" key="1">
    <source>
        <dbReference type="EMBL" id="KAK3022470.1"/>
    </source>
</evidence>
<proteinExistence type="predicted"/>
<protein>
    <submittedName>
        <fullName evidence="1">Uncharacterized protein</fullName>
    </submittedName>
</protein>
<dbReference type="Proteomes" id="UP001188597">
    <property type="component" value="Unassembled WGS sequence"/>
</dbReference>
<sequence length="157" mass="18029">MSVNHRLAIQSIIVYNSLLDAVMVIYDQAYDEKYKYFFWLSSISSCNYKHAGLDQSKLAAHEFWILGQGLQNRFFGYAVCRCTLMNLGMDIEQLIFIGRKLFTDSVTFWSVKHAKHDHFNCSVFIPSFILLMNSSHFLFNSSALKNPISPSSSSSKF</sequence>
<name>A0AA89B0E4_9ASTE</name>
<comment type="caution">
    <text evidence="1">The sequence shown here is derived from an EMBL/GenBank/DDBJ whole genome shotgun (WGS) entry which is preliminary data.</text>
</comment>
<evidence type="ECO:0000313" key="2">
    <source>
        <dbReference type="Proteomes" id="UP001188597"/>
    </source>
</evidence>
<gene>
    <name evidence="1" type="ORF">RJ639_046345</name>
</gene>
<keyword evidence="2" id="KW-1185">Reference proteome</keyword>
<reference evidence="1" key="1">
    <citation type="submission" date="2022-12" db="EMBL/GenBank/DDBJ databases">
        <title>Draft genome assemblies for two species of Escallonia (Escalloniales).</title>
        <authorList>
            <person name="Chanderbali A."/>
            <person name="Dervinis C."/>
            <person name="Anghel I."/>
            <person name="Soltis D."/>
            <person name="Soltis P."/>
            <person name="Zapata F."/>
        </authorList>
    </citation>
    <scope>NUCLEOTIDE SEQUENCE</scope>
    <source>
        <strain evidence="1">UCBG64.0493</strain>
        <tissue evidence="1">Leaf</tissue>
    </source>
</reference>
<dbReference type="EMBL" id="JAVXUP010000710">
    <property type="protein sequence ID" value="KAK3022470.1"/>
    <property type="molecule type" value="Genomic_DNA"/>
</dbReference>